<dbReference type="Gene3D" id="1.10.287.370">
    <property type="match status" value="1"/>
</dbReference>
<dbReference type="InterPro" id="IPR052255">
    <property type="entry name" value="RNA_pol_II_subunit5-mediator"/>
</dbReference>
<dbReference type="GO" id="GO:0003714">
    <property type="term" value="F:transcription corepressor activity"/>
    <property type="evidence" value="ECO:0007669"/>
    <property type="project" value="TreeGrafter"/>
</dbReference>
<evidence type="ECO:0000256" key="3">
    <source>
        <dbReference type="ARBA" id="ARBA00038295"/>
    </source>
</evidence>
<protein>
    <submittedName>
        <fullName evidence="4">Uncharacterized protein</fullName>
    </submittedName>
</protein>
<dbReference type="GO" id="GO:0003682">
    <property type="term" value="F:chromatin binding"/>
    <property type="evidence" value="ECO:0007669"/>
    <property type="project" value="TreeGrafter"/>
</dbReference>
<dbReference type="SUPFAM" id="SSF46579">
    <property type="entry name" value="Prefoldin"/>
    <property type="match status" value="1"/>
</dbReference>
<keyword evidence="5" id="KW-1185">Reference proteome</keyword>
<dbReference type="EnsemblMetazoa" id="XM_019999525.1">
    <property type="protein sequence ID" value="XP_019855084.1"/>
    <property type="gene ID" value="LOC109583976"/>
</dbReference>
<name>A0AAN0JDK9_AMPQE</name>
<dbReference type="InterPro" id="IPR004127">
    <property type="entry name" value="Prefoldin_subunit_alpha"/>
</dbReference>
<proteinExistence type="inferred from homology"/>
<sequence>MDKLRKKQLEAIQVVEERIKQWIDFERDYEVLLERLNSLPKKLSANIMVPIGKVAYIPGQLYRTNEVLAFLGDNWFAERTTYQVCYIVEHRLQGITC</sequence>
<dbReference type="RefSeq" id="XP_019855084.1">
    <property type="nucleotide sequence ID" value="XM_019999525.1"/>
</dbReference>
<dbReference type="KEGG" id="aqu:109583976"/>
<dbReference type="Proteomes" id="UP000007879">
    <property type="component" value="Unassembled WGS sequence"/>
</dbReference>
<evidence type="ECO:0000256" key="1">
    <source>
        <dbReference type="ARBA" id="ARBA00004123"/>
    </source>
</evidence>
<comment type="subcellular location">
    <subcellularLocation>
        <location evidence="1">Nucleus</location>
    </subcellularLocation>
</comment>
<dbReference type="PANTHER" id="PTHR15111:SF0">
    <property type="entry name" value="UNCONVENTIONAL PREFOLDIN RPB5 INTERACTOR 1"/>
    <property type="match status" value="1"/>
</dbReference>
<dbReference type="CDD" id="cd23159">
    <property type="entry name" value="Prefoldin_URI1"/>
    <property type="match status" value="1"/>
</dbReference>
<dbReference type="GO" id="GO:0000122">
    <property type="term" value="P:negative regulation of transcription by RNA polymerase II"/>
    <property type="evidence" value="ECO:0007669"/>
    <property type="project" value="TreeGrafter"/>
</dbReference>
<dbReference type="GO" id="GO:0019212">
    <property type="term" value="F:phosphatase inhibitor activity"/>
    <property type="evidence" value="ECO:0007669"/>
    <property type="project" value="TreeGrafter"/>
</dbReference>
<dbReference type="GO" id="GO:0005634">
    <property type="term" value="C:nucleus"/>
    <property type="evidence" value="ECO:0007669"/>
    <property type="project" value="UniProtKB-SubCell"/>
</dbReference>
<dbReference type="AlphaFoldDB" id="A0AAN0JDK9"/>
<evidence type="ECO:0000256" key="2">
    <source>
        <dbReference type="ARBA" id="ARBA00023242"/>
    </source>
</evidence>
<organism evidence="4 5">
    <name type="scientific">Amphimedon queenslandica</name>
    <name type="common">Sponge</name>
    <dbReference type="NCBI Taxonomy" id="400682"/>
    <lineage>
        <taxon>Eukaryota</taxon>
        <taxon>Metazoa</taxon>
        <taxon>Porifera</taxon>
        <taxon>Demospongiae</taxon>
        <taxon>Heteroscleromorpha</taxon>
        <taxon>Haplosclerida</taxon>
        <taxon>Niphatidae</taxon>
        <taxon>Amphimedon</taxon>
    </lineage>
</organism>
<dbReference type="GeneID" id="109583976"/>
<accession>A0AAN0JDK9</accession>
<keyword evidence="2" id="KW-0539">Nucleus</keyword>
<dbReference type="PANTHER" id="PTHR15111">
    <property type="entry name" value="RNA POLYMERASE II SUBUNIT 5-MEDIATING PROTEIN NNX3"/>
    <property type="match status" value="1"/>
</dbReference>
<dbReference type="Pfam" id="PF02996">
    <property type="entry name" value="Prefoldin"/>
    <property type="match status" value="1"/>
</dbReference>
<dbReference type="InterPro" id="IPR009053">
    <property type="entry name" value="Prefoldin"/>
</dbReference>
<comment type="similarity">
    <text evidence="3">Belongs to the RNA polymerase II subunit 5-mediating protein family.</text>
</comment>
<reference evidence="5" key="1">
    <citation type="journal article" date="2010" name="Nature">
        <title>The Amphimedon queenslandica genome and the evolution of animal complexity.</title>
        <authorList>
            <person name="Srivastava M."/>
            <person name="Simakov O."/>
            <person name="Chapman J."/>
            <person name="Fahey B."/>
            <person name="Gauthier M.E."/>
            <person name="Mitros T."/>
            <person name="Richards G.S."/>
            <person name="Conaco C."/>
            <person name="Dacre M."/>
            <person name="Hellsten U."/>
            <person name="Larroux C."/>
            <person name="Putnam N.H."/>
            <person name="Stanke M."/>
            <person name="Adamska M."/>
            <person name="Darling A."/>
            <person name="Degnan S.M."/>
            <person name="Oakley T.H."/>
            <person name="Plachetzki D.C."/>
            <person name="Zhai Y."/>
            <person name="Adamski M."/>
            <person name="Calcino A."/>
            <person name="Cummins S.F."/>
            <person name="Goodstein D.M."/>
            <person name="Harris C."/>
            <person name="Jackson D.J."/>
            <person name="Leys S.P."/>
            <person name="Shu S."/>
            <person name="Woodcroft B.J."/>
            <person name="Vervoort M."/>
            <person name="Kosik K.S."/>
            <person name="Manning G."/>
            <person name="Degnan B.M."/>
            <person name="Rokhsar D.S."/>
        </authorList>
    </citation>
    <scope>NUCLEOTIDE SEQUENCE [LARGE SCALE GENOMIC DNA]</scope>
</reference>
<evidence type="ECO:0000313" key="5">
    <source>
        <dbReference type="Proteomes" id="UP000007879"/>
    </source>
</evidence>
<reference evidence="4" key="2">
    <citation type="submission" date="2024-06" db="UniProtKB">
        <authorList>
            <consortium name="EnsemblMetazoa"/>
        </authorList>
    </citation>
    <scope>IDENTIFICATION</scope>
</reference>
<evidence type="ECO:0000313" key="4">
    <source>
        <dbReference type="EnsemblMetazoa" id="XP_019855084.1"/>
    </source>
</evidence>